<accession>A0A2V5L311</accession>
<reference evidence="2 3" key="1">
    <citation type="submission" date="2018-05" db="EMBL/GenBank/DDBJ databases">
        <title>Genetic diversity of glacier-inhabiting Cryobacterium bacteria in China and description of Cryobacterium mengkeensis sp. nov. and Arthrobacter glacialis sp. nov.</title>
        <authorList>
            <person name="Liu Q."/>
            <person name="Xin Y.-H."/>
        </authorList>
    </citation>
    <scope>NUCLEOTIDE SEQUENCE [LARGE SCALE GENOMIC DNA]</scope>
    <source>
        <strain evidence="2 3">LI2</strain>
    </source>
</reference>
<dbReference type="Proteomes" id="UP000247832">
    <property type="component" value="Unassembled WGS sequence"/>
</dbReference>
<dbReference type="SUPFAM" id="SSF53474">
    <property type="entry name" value="alpha/beta-Hydrolases"/>
    <property type="match status" value="1"/>
</dbReference>
<keyword evidence="2" id="KW-0378">Hydrolase</keyword>
<gene>
    <name evidence="2" type="ORF">CVV68_18125</name>
</gene>
<dbReference type="InterPro" id="IPR029058">
    <property type="entry name" value="AB_hydrolase_fold"/>
</dbReference>
<keyword evidence="3" id="KW-1185">Reference proteome</keyword>
<dbReference type="EMBL" id="QJVD01000024">
    <property type="protein sequence ID" value="PYI65488.1"/>
    <property type="molecule type" value="Genomic_DNA"/>
</dbReference>
<organism evidence="2 3">
    <name type="scientific">Arthrobacter livingstonensis</name>
    <dbReference type="NCBI Taxonomy" id="670078"/>
    <lineage>
        <taxon>Bacteria</taxon>
        <taxon>Bacillati</taxon>
        <taxon>Actinomycetota</taxon>
        <taxon>Actinomycetes</taxon>
        <taxon>Micrococcales</taxon>
        <taxon>Micrococcaceae</taxon>
        <taxon>Arthrobacter</taxon>
    </lineage>
</organism>
<feature type="domain" description="AB hydrolase-1" evidence="1">
    <location>
        <begin position="3"/>
        <end position="224"/>
    </location>
</feature>
<dbReference type="Gene3D" id="3.40.50.1820">
    <property type="entry name" value="alpha/beta hydrolase"/>
    <property type="match status" value="1"/>
</dbReference>
<dbReference type="Pfam" id="PF12697">
    <property type="entry name" value="Abhydrolase_6"/>
    <property type="match status" value="1"/>
</dbReference>
<protein>
    <submittedName>
        <fullName evidence="2">Alpha/beta hydrolase</fullName>
    </submittedName>
</protein>
<evidence type="ECO:0000313" key="2">
    <source>
        <dbReference type="EMBL" id="PYI65488.1"/>
    </source>
</evidence>
<comment type="caution">
    <text evidence="2">The sequence shown here is derived from an EMBL/GenBank/DDBJ whole genome shotgun (WGS) entry which is preliminary data.</text>
</comment>
<dbReference type="AlphaFoldDB" id="A0A2V5L311"/>
<dbReference type="GO" id="GO:0016787">
    <property type="term" value="F:hydrolase activity"/>
    <property type="evidence" value="ECO:0007669"/>
    <property type="project" value="UniProtKB-KW"/>
</dbReference>
<evidence type="ECO:0000313" key="3">
    <source>
        <dbReference type="Proteomes" id="UP000247832"/>
    </source>
</evidence>
<name>A0A2V5L311_9MICC</name>
<dbReference type="RefSeq" id="WP_110502410.1">
    <property type="nucleotide sequence ID" value="NZ_QJVD01000024.1"/>
</dbReference>
<dbReference type="InterPro" id="IPR000073">
    <property type="entry name" value="AB_hydrolase_1"/>
</dbReference>
<dbReference type="InterPro" id="IPR050228">
    <property type="entry name" value="Carboxylesterase_BioH"/>
</dbReference>
<sequence length="230" mass="24764">MDVILIPGLWLEASSWDAILPALERAGHIAHPLTMPGTGEPAAESSSIGIADWVSAVVAEVDRLDGPVAIVGHSAGGNVAWGAVDARPDRIARVVFVDTAPPPNGSGISKFNVVDGVIPFPGWDYFDSDDVADLNETVRAQWAERARSVPEQVPVEELELHNDLRYGVPVTILSSWMDEDAYRAGMAHGGRFGEEFEAIADVEVVKLNSGHWPQFSKPLELARAIVNALR</sequence>
<dbReference type="PANTHER" id="PTHR43194">
    <property type="entry name" value="HYDROLASE ALPHA/BETA FOLD FAMILY"/>
    <property type="match status" value="1"/>
</dbReference>
<evidence type="ECO:0000259" key="1">
    <source>
        <dbReference type="Pfam" id="PF12697"/>
    </source>
</evidence>
<proteinExistence type="predicted"/>
<dbReference type="PANTHER" id="PTHR43194:SF2">
    <property type="entry name" value="PEROXISOMAL MEMBRANE PROTEIN LPX1"/>
    <property type="match status" value="1"/>
</dbReference>
<dbReference type="OrthoDB" id="9773549at2"/>